<organism evidence="1 2">
    <name type="scientific">Lindgomyces ingoldianus</name>
    <dbReference type="NCBI Taxonomy" id="673940"/>
    <lineage>
        <taxon>Eukaryota</taxon>
        <taxon>Fungi</taxon>
        <taxon>Dikarya</taxon>
        <taxon>Ascomycota</taxon>
        <taxon>Pezizomycotina</taxon>
        <taxon>Dothideomycetes</taxon>
        <taxon>Pleosporomycetidae</taxon>
        <taxon>Pleosporales</taxon>
        <taxon>Lindgomycetaceae</taxon>
        <taxon>Lindgomyces</taxon>
    </lineage>
</organism>
<evidence type="ECO:0000313" key="2">
    <source>
        <dbReference type="Proteomes" id="UP000799755"/>
    </source>
</evidence>
<dbReference type="EMBL" id="MU003494">
    <property type="protein sequence ID" value="KAF2476490.1"/>
    <property type="molecule type" value="Genomic_DNA"/>
</dbReference>
<protein>
    <submittedName>
        <fullName evidence="1">Lipoyltransferase</fullName>
    </submittedName>
</protein>
<name>A0ACB6RBR8_9PLEO</name>
<accession>A0ACB6RBR8</accession>
<evidence type="ECO:0000313" key="1">
    <source>
        <dbReference type="EMBL" id="KAF2476490.1"/>
    </source>
</evidence>
<gene>
    <name evidence="1" type="ORF">BDR25DRAFT_390999</name>
</gene>
<sequence>MRLRHIHFPNVIPYSAASALQEAYVSRFLASKRQLSPQSPSPLAPTPHIITAEFRPVYTCGRREIGTVSPQQQEYLRANGRAEFVEAMRGGQTTFHGPGQLVAYPIIDLRAHKLTPRDYVCVLEKSLIATCARFGIRTMTTENTGVWTTEDDKIAAIGVHMRRHVTSHGVGLNVNTDLWWFERIVACGLEGRRTTSFEREGKIGKSVREVGIAFVEEFGEKLGAEGVDVEERWSVLMCIHPARHIPSPVLYNSSSLLSNEWWSALVYMPSPVLQARALTLTSPAQSGPMFSLTHTMVILGDRQSPRCTSSNDLPYQQQDSVRTPQAPEPQPSNRSHQWVVMAYAKTGSVLEAAITALELTPHQHFFVVLRYKKAMFAGFRCANARGNYPTKIANTLQGILMMKWCRTTRIWIIIGKLGYLADASSFSDCLRDLSELEVRIYVYTPRHLFLQSLSTHVYCPPSMGDIYAATGANILIFGLLTAASPP</sequence>
<dbReference type="Proteomes" id="UP000799755">
    <property type="component" value="Unassembled WGS sequence"/>
</dbReference>
<comment type="caution">
    <text evidence="1">The sequence shown here is derived from an EMBL/GenBank/DDBJ whole genome shotgun (WGS) entry which is preliminary data.</text>
</comment>
<keyword evidence="2" id="KW-1185">Reference proteome</keyword>
<reference evidence="1" key="1">
    <citation type="journal article" date="2020" name="Stud. Mycol.">
        <title>101 Dothideomycetes genomes: a test case for predicting lifestyles and emergence of pathogens.</title>
        <authorList>
            <person name="Haridas S."/>
            <person name="Albert R."/>
            <person name="Binder M."/>
            <person name="Bloem J."/>
            <person name="Labutti K."/>
            <person name="Salamov A."/>
            <person name="Andreopoulos B."/>
            <person name="Baker S."/>
            <person name="Barry K."/>
            <person name="Bills G."/>
            <person name="Bluhm B."/>
            <person name="Cannon C."/>
            <person name="Castanera R."/>
            <person name="Culley D."/>
            <person name="Daum C."/>
            <person name="Ezra D."/>
            <person name="Gonzalez J."/>
            <person name="Henrissat B."/>
            <person name="Kuo A."/>
            <person name="Liang C."/>
            <person name="Lipzen A."/>
            <person name="Lutzoni F."/>
            <person name="Magnuson J."/>
            <person name="Mondo S."/>
            <person name="Nolan M."/>
            <person name="Ohm R."/>
            <person name="Pangilinan J."/>
            <person name="Park H.-J."/>
            <person name="Ramirez L."/>
            <person name="Alfaro M."/>
            <person name="Sun H."/>
            <person name="Tritt A."/>
            <person name="Yoshinaga Y."/>
            <person name="Zwiers L.-H."/>
            <person name="Turgeon B."/>
            <person name="Goodwin S."/>
            <person name="Spatafora J."/>
            <person name="Crous P."/>
            <person name="Grigoriev I."/>
        </authorList>
    </citation>
    <scope>NUCLEOTIDE SEQUENCE</scope>
    <source>
        <strain evidence="1">ATCC 200398</strain>
    </source>
</reference>
<proteinExistence type="predicted"/>